<gene>
    <name evidence="2" type="ORF">WMY93_024061</name>
</gene>
<dbReference type="PANTHER" id="PTHR34349">
    <property type="entry name" value="PROTEIN PHOSPHATASE 1 REGULATORY SUBUNIT 32"/>
    <property type="match status" value="1"/>
</dbReference>
<dbReference type="InterPro" id="IPR031410">
    <property type="entry name" value="SAXO4"/>
</dbReference>
<evidence type="ECO:0000256" key="1">
    <source>
        <dbReference type="SAM" id="MobiDB-lite"/>
    </source>
</evidence>
<dbReference type="PANTHER" id="PTHR34349:SF1">
    <property type="entry name" value="PROTEIN PHOSPHATASE 1 REGULATORY SUBUNIT 32"/>
    <property type="match status" value="1"/>
</dbReference>
<sequence length="368" mass="41584">MQAVLAVIFCGDNEQFQTWARQHVKQQRRWNDNSGQQLGTKRVSLQQSQMAEHRRTSSVGATGSRGQITSSPLHTHSQTSDEKRYHQGESGFTSNQRLVLGYRPTLDLTDNPQYGSLLFDNYISQTKRHYQPYVYHVSSGPVPKLFNKFRESGFYQLNGPPKPLPQNDKSEYQSLYVTHPLVSTVSPERVIRMGLKEKSGFTEAEDLQINTFLNKACPLLEPRYTHTSVMKTDFSVPSHFQGSEVIPNMRSHSCRETGYTRGTNALLTCPSSLLPSPLRAEAPSLLKTTGKKEPSGFLHNASNYRTFPLVPLHSSHFHTHYGDMYGPDSGVRPNWSSTGAGILQHKMKTGYNRRDTDRLIFRDSACSQ</sequence>
<evidence type="ECO:0008006" key="4">
    <source>
        <dbReference type="Google" id="ProtNLM"/>
    </source>
</evidence>
<dbReference type="AlphaFoldDB" id="A0AAW0NAX3"/>
<feature type="region of interest" description="Disordered" evidence="1">
    <location>
        <begin position="27"/>
        <end position="90"/>
    </location>
</feature>
<name>A0AAW0NAX3_9GOBI</name>
<feature type="compositionally biased region" description="Polar residues" evidence="1">
    <location>
        <begin position="32"/>
        <end position="50"/>
    </location>
</feature>
<reference evidence="3" key="1">
    <citation type="submission" date="2024-04" db="EMBL/GenBank/DDBJ databases">
        <title>Salinicola lusitanus LLJ914,a marine bacterium isolated from the Okinawa Trough.</title>
        <authorList>
            <person name="Li J."/>
        </authorList>
    </citation>
    <scope>NUCLEOTIDE SEQUENCE [LARGE SCALE GENOMIC DNA]</scope>
</reference>
<evidence type="ECO:0000313" key="3">
    <source>
        <dbReference type="Proteomes" id="UP001460270"/>
    </source>
</evidence>
<dbReference type="EMBL" id="JBBPFD010000017">
    <property type="protein sequence ID" value="KAK7892098.1"/>
    <property type="molecule type" value="Genomic_DNA"/>
</dbReference>
<accession>A0AAW0NAX3</accession>
<evidence type="ECO:0000313" key="2">
    <source>
        <dbReference type="EMBL" id="KAK7892098.1"/>
    </source>
</evidence>
<protein>
    <recommendedName>
        <fullName evidence="4">Protein phosphatase 1 regulatory subunit 32</fullName>
    </recommendedName>
</protein>
<organism evidence="2 3">
    <name type="scientific">Mugilogobius chulae</name>
    <name type="common">yellowstripe goby</name>
    <dbReference type="NCBI Taxonomy" id="88201"/>
    <lineage>
        <taxon>Eukaryota</taxon>
        <taxon>Metazoa</taxon>
        <taxon>Chordata</taxon>
        <taxon>Craniata</taxon>
        <taxon>Vertebrata</taxon>
        <taxon>Euteleostomi</taxon>
        <taxon>Actinopterygii</taxon>
        <taxon>Neopterygii</taxon>
        <taxon>Teleostei</taxon>
        <taxon>Neoteleostei</taxon>
        <taxon>Acanthomorphata</taxon>
        <taxon>Gobiaria</taxon>
        <taxon>Gobiiformes</taxon>
        <taxon>Gobioidei</taxon>
        <taxon>Gobiidae</taxon>
        <taxon>Gobionellinae</taxon>
        <taxon>Mugilogobius</taxon>
    </lineage>
</organism>
<dbReference type="GO" id="GO:0019902">
    <property type="term" value="F:phosphatase binding"/>
    <property type="evidence" value="ECO:0007669"/>
    <property type="project" value="TreeGrafter"/>
</dbReference>
<keyword evidence="3" id="KW-1185">Reference proteome</keyword>
<dbReference type="Pfam" id="PF15691">
    <property type="entry name" value="PPP1R32"/>
    <property type="match status" value="2"/>
</dbReference>
<proteinExistence type="predicted"/>
<dbReference type="Proteomes" id="UP001460270">
    <property type="component" value="Unassembled WGS sequence"/>
</dbReference>
<feature type="compositionally biased region" description="Polar residues" evidence="1">
    <location>
        <begin position="57"/>
        <end position="78"/>
    </location>
</feature>
<comment type="caution">
    <text evidence="2">The sequence shown here is derived from an EMBL/GenBank/DDBJ whole genome shotgun (WGS) entry which is preliminary data.</text>
</comment>